<dbReference type="Proteomes" id="UP000001844">
    <property type="component" value="Chromosome"/>
</dbReference>
<dbReference type="AlphaFoldDB" id="D5C3N1"/>
<accession>D5C3N1</accession>
<evidence type="ECO:0000313" key="2">
    <source>
        <dbReference type="Proteomes" id="UP000001844"/>
    </source>
</evidence>
<dbReference type="RefSeq" id="WP_013032871.1">
    <property type="nucleotide sequence ID" value="NC_013960.1"/>
</dbReference>
<dbReference type="STRING" id="472759.Nhal_1890"/>
<organism evidence="1 2">
    <name type="scientific">Nitrosococcus halophilus (strain Nc4)</name>
    <dbReference type="NCBI Taxonomy" id="472759"/>
    <lineage>
        <taxon>Bacteria</taxon>
        <taxon>Pseudomonadati</taxon>
        <taxon>Pseudomonadota</taxon>
        <taxon>Gammaproteobacteria</taxon>
        <taxon>Chromatiales</taxon>
        <taxon>Chromatiaceae</taxon>
        <taxon>Nitrosococcus</taxon>
    </lineage>
</organism>
<evidence type="ECO:0000313" key="1">
    <source>
        <dbReference type="EMBL" id="ADE15003.1"/>
    </source>
</evidence>
<gene>
    <name evidence="1" type="ordered locus">Nhal_1890</name>
</gene>
<dbReference type="HOGENOM" id="CLU_1495458_0_0_6"/>
<protein>
    <recommendedName>
        <fullName evidence="3">THUMP domain-containing protein</fullName>
    </recommendedName>
</protein>
<dbReference type="EMBL" id="CP001798">
    <property type="protein sequence ID" value="ADE15003.1"/>
    <property type="molecule type" value="Genomic_DNA"/>
</dbReference>
<proteinExistence type="predicted"/>
<name>D5C3N1_NITHN</name>
<sequence>MQQWNVVVSTSGAYNLAKDLLQEFGSVHRTDFYNVLVLEVPDIHEFLGQLHQRVAAEPSLRDILGHVIPVTTTFLFQTPEEFETKARETVISWLPQLANNSFHVRMHRRGFRGRLSSHHEERFLDEFLLQQLEEAGTPGQIIFEDPDAIIAVETVAQRAGLSLWTREDLQRYSLLKLD</sequence>
<keyword evidence="2" id="KW-1185">Reference proteome</keyword>
<dbReference type="eggNOG" id="COG1818">
    <property type="taxonomic scope" value="Bacteria"/>
</dbReference>
<evidence type="ECO:0008006" key="3">
    <source>
        <dbReference type="Google" id="ProtNLM"/>
    </source>
</evidence>
<dbReference type="KEGG" id="nhl:Nhal_1890"/>
<dbReference type="OrthoDB" id="8545772at2"/>
<reference evidence="2" key="1">
    <citation type="submission" date="2010-04" db="EMBL/GenBank/DDBJ databases">
        <title>Complete genome sequence of Nitrosococcus halophilus Nc4, a salt-adapted, aerobic obligate ammonia-oxidizing sulfur purple bacterium.</title>
        <authorList>
            <consortium name="US DOE Joint Genome Institute"/>
            <person name="Campbell M.A."/>
            <person name="Malfatti S.A."/>
            <person name="Chain P.S.G."/>
            <person name="Heidelberg J.F."/>
            <person name="Ward B.B."/>
            <person name="Klotz M.G."/>
        </authorList>
    </citation>
    <scope>NUCLEOTIDE SEQUENCE [LARGE SCALE GENOMIC DNA]</scope>
    <source>
        <strain evidence="2">Nc4</strain>
    </source>
</reference>